<organism evidence="9">
    <name type="scientific">Gelidiella flabella</name>
    <dbReference type="NCBI Taxonomy" id="2026927"/>
    <lineage>
        <taxon>Eukaryota</taxon>
        <taxon>Rhodophyta</taxon>
        <taxon>Florideophyceae</taxon>
        <taxon>Rhodymeniophycidae</taxon>
        <taxon>Gelidiales</taxon>
        <taxon>Gelidiellaceae</taxon>
        <taxon>Gelidiella</taxon>
    </lineage>
</organism>
<dbReference type="GO" id="GO:0042773">
    <property type="term" value="P:ATP synthesis coupled electron transport"/>
    <property type="evidence" value="ECO:0007669"/>
    <property type="project" value="InterPro"/>
</dbReference>
<reference evidence="9" key="1">
    <citation type="submission" date="2020-07" db="EMBL/GenBank/DDBJ databases">
        <title>Complete mitochondrial genomes reveal population-level patterns in the widespread red alga Gelidiella fanii (Gelidiales, Rhodophyta).</title>
        <authorList>
            <person name="Boo G.H."/>
            <person name="Zubia M."/>
            <person name="Hughey J.R."/>
            <person name="Sherwood A.R."/>
            <person name="Fujii M.T."/>
            <person name="Boo S.M."/>
            <person name="Miller K.A."/>
        </authorList>
    </citation>
    <scope>NUCLEOTIDE SEQUENCE</scope>
</reference>
<evidence type="ECO:0000256" key="3">
    <source>
        <dbReference type="ARBA" id="ARBA00009025"/>
    </source>
</evidence>
<evidence type="ECO:0000313" key="9">
    <source>
        <dbReference type="EMBL" id="QNM39629.1"/>
    </source>
</evidence>
<accession>A0A7G9IW85</accession>
<evidence type="ECO:0000256" key="4">
    <source>
        <dbReference type="ARBA" id="ARBA00022692"/>
    </source>
</evidence>
<dbReference type="GO" id="GO:0031966">
    <property type="term" value="C:mitochondrial membrane"/>
    <property type="evidence" value="ECO:0007669"/>
    <property type="project" value="UniProtKB-SubCell"/>
</dbReference>
<feature type="transmembrane region" description="Helical" evidence="7">
    <location>
        <begin position="75"/>
        <end position="103"/>
    </location>
</feature>
<geneLocation type="mitochondrion" evidence="9"/>
<dbReference type="GO" id="GO:0015990">
    <property type="term" value="P:electron transport coupled proton transport"/>
    <property type="evidence" value="ECO:0007669"/>
    <property type="project" value="TreeGrafter"/>
</dbReference>
<feature type="transmembrane region" description="Helical" evidence="7">
    <location>
        <begin position="407"/>
        <end position="430"/>
    </location>
</feature>
<dbReference type="InterPro" id="IPR010227">
    <property type="entry name" value="NADH_Q_OxRdtase_chainM/4"/>
</dbReference>
<feature type="transmembrane region" description="Helical" evidence="7">
    <location>
        <begin position="35"/>
        <end position="55"/>
    </location>
</feature>
<keyword evidence="5 7" id="KW-1133">Transmembrane helix</keyword>
<comment type="catalytic activity">
    <reaction evidence="7">
        <text>a ubiquinone + NADH + 5 H(+)(in) = a ubiquinol + NAD(+) + 4 H(+)(out)</text>
        <dbReference type="Rhea" id="RHEA:29091"/>
        <dbReference type="Rhea" id="RHEA-COMP:9565"/>
        <dbReference type="Rhea" id="RHEA-COMP:9566"/>
        <dbReference type="ChEBI" id="CHEBI:15378"/>
        <dbReference type="ChEBI" id="CHEBI:16389"/>
        <dbReference type="ChEBI" id="CHEBI:17976"/>
        <dbReference type="ChEBI" id="CHEBI:57540"/>
        <dbReference type="ChEBI" id="CHEBI:57945"/>
        <dbReference type="EC" id="7.1.1.2"/>
    </reaction>
</comment>
<proteinExistence type="inferred from homology"/>
<dbReference type="GO" id="GO:0003954">
    <property type="term" value="F:NADH dehydrogenase activity"/>
    <property type="evidence" value="ECO:0007669"/>
    <property type="project" value="TreeGrafter"/>
</dbReference>
<dbReference type="InterPro" id="IPR001750">
    <property type="entry name" value="ND/Mrp_TM"/>
</dbReference>
<dbReference type="GO" id="GO:0008137">
    <property type="term" value="F:NADH dehydrogenase (ubiquinone) activity"/>
    <property type="evidence" value="ECO:0007669"/>
    <property type="project" value="UniProtKB-UniRule"/>
</dbReference>
<feature type="transmembrane region" description="Helical" evidence="7">
    <location>
        <begin position="169"/>
        <end position="190"/>
    </location>
</feature>
<evidence type="ECO:0000256" key="1">
    <source>
        <dbReference type="ARBA" id="ARBA00003257"/>
    </source>
</evidence>
<sequence>MITEFNPLIYTSLSPLIGAFILYFLPAVKATMCRIIALCFACVTFIFSLFLWIWFDSTTSMFQFCCTFHWLQDWNIYYTLGIDGVSLFFILLTTLLTIICILVSWTSVNLLVKEYLICFLVLEFFLIQVFSVLDLLFFYIFFESVLIPMFLIVGIWGSRERKIRAAFQLFLYTLIGSLLMLLGILGVYFQTGTTDIQLLWQIKFSEFRQLLLWLAFFSSFAVKIPMIPFHIWLPEAHAEAPTAGSVILAGILLKMGGFGFLRFSLPLFPFASVFFTPLIFVLSLIAVIYASLTTLRQIDLKKIIAYSSVSHMGFVTMGIFSLTVQGIEGSLILMLSHGLVSSALFLCIGILYDRHKTRIIKYYNGLIQTMPIFGIFFLFFSFANLGFPGTSSFTGEVLVLLGIFKSSIFATLLASLGMIFGAAYSIWLFNRTIFGTLKTQYFSLFQDLSRREFWILLPLTGLIFWMGIYPSSFLTELHFSVLNIIEQYL</sequence>
<feature type="transmembrane region" description="Helical" evidence="7">
    <location>
        <begin position="6"/>
        <end position="28"/>
    </location>
</feature>
<dbReference type="NCBIfam" id="NF004499">
    <property type="entry name" value="PRK05846.1-3"/>
    <property type="match status" value="1"/>
</dbReference>
<keyword evidence="4 7" id="KW-0812">Transmembrane</keyword>
<dbReference type="EMBL" id="MT742603">
    <property type="protein sequence ID" value="QNM39629.1"/>
    <property type="molecule type" value="Genomic_DNA"/>
</dbReference>
<keyword evidence="7" id="KW-0249">Electron transport</keyword>
<dbReference type="PANTHER" id="PTHR43507:SF1">
    <property type="entry name" value="NADH-UBIQUINONE OXIDOREDUCTASE CHAIN 4"/>
    <property type="match status" value="1"/>
</dbReference>
<keyword evidence="7" id="KW-0830">Ubiquinone</keyword>
<dbReference type="EC" id="7.1.1.2" evidence="7"/>
<feature type="transmembrane region" description="Helical" evidence="7">
    <location>
        <begin position="267"/>
        <end position="291"/>
    </location>
</feature>
<evidence type="ECO:0000256" key="6">
    <source>
        <dbReference type="ARBA" id="ARBA00023136"/>
    </source>
</evidence>
<comment type="function">
    <text evidence="1">Core subunit of the mitochondrial membrane respiratory chain NADH dehydrogenase (Complex I) that is believed to belong to the minimal assembly required for catalysis. Complex I functions in the transfer of electrons from NADH to the respiratory chain. The immediate electron acceptor for the enzyme is believed to be ubiquinone.</text>
</comment>
<gene>
    <name evidence="9" type="primary">nad4</name>
</gene>
<feature type="transmembrane region" description="Helical" evidence="7">
    <location>
        <begin position="136"/>
        <end position="157"/>
    </location>
</feature>
<keyword evidence="7 9" id="KW-0496">Mitochondrion</keyword>
<feature type="transmembrane region" description="Helical" evidence="7">
    <location>
        <begin position="303"/>
        <end position="324"/>
    </location>
</feature>
<feature type="transmembrane region" description="Helical" evidence="7">
    <location>
        <begin position="330"/>
        <end position="352"/>
    </location>
</feature>
<dbReference type="PANTHER" id="PTHR43507">
    <property type="entry name" value="NADH-UBIQUINONE OXIDOREDUCTASE CHAIN 4"/>
    <property type="match status" value="1"/>
</dbReference>
<feature type="transmembrane region" description="Helical" evidence="7">
    <location>
        <begin position="110"/>
        <end position="130"/>
    </location>
</feature>
<name>A0A7G9IW85_9FLOR</name>
<dbReference type="RefSeq" id="YP_009988353.1">
    <property type="nucleotide sequence ID" value="NC_052714.1"/>
</dbReference>
<dbReference type="PRINTS" id="PR01437">
    <property type="entry name" value="NUOXDRDTASE4"/>
</dbReference>
<evidence type="ECO:0000256" key="5">
    <source>
        <dbReference type="ARBA" id="ARBA00022989"/>
    </source>
</evidence>
<evidence type="ECO:0000259" key="8">
    <source>
        <dbReference type="Pfam" id="PF00361"/>
    </source>
</evidence>
<evidence type="ECO:0000256" key="2">
    <source>
        <dbReference type="ARBA" id="ARBA00004141"/>
    </source>
</evidence>
<dbReference type="Pfam" id="PF00361">
    <property type="entry name" value="Proton_antipo_M"/>
    <property type="match status" value="1"/>
</dbReference>
<keyword evidence="7" id="KW-0679">Respiratory chain</keyword>
<dbReference type="AlphaFoldDB" id="A0A7G9IW85"/>
<keyword evidence="6 7" id="KW-0472">Membrane</keyword>
<dbReference type="GeneID" id="62620164"/>
<dbReference type="InterPro" id="IPR003918">
    <property type="entry name" value="NADH_UbQ_OxRdtase"/>
</dbReference>
<keyword evidence="7" id="KW-0813">Transport</keyword>
<feature type="transmembrane region" description="Helical" evidence="7">
    <location>
        <begin position="210"/>
        <end position="233"/>
    </location>
</feature>
<feature type="transmembrane region" description="Helical" evidence="7">
    <location>
        <begin position="451"/>
        <end position="469"/>
    </location>
</feature>
<keyword evidence="7" id="KW-0520">NAD</keyword>
<comment type="similarity">
    <text evidence="3 7">Belongs to the complex I subunit 4 family.</text>
</comment>
<dbReference type="NCBIfam" id="TIGR01972">
    <property type="entry name" value="NDH_I_M"/>
    <property type="match status" value="1"/>
</dbReference>
<feature type="domain" description="NADH:quinone oxidoreductase/Mrp antiporter transmembrane" evidence="8">
    <location>
        <begin position="134"/>
        <end position="417"/>
    </location>
</feature>
<evidence type="ECO:0000256" key="7">
    <source>
        <dbReference type="RuleBase" id="RU003297"/>
    </source>
</evidence>
<comment type="function">
    <text evidence="7">Core subunit of the mitochondrial membrane respiratory chain NADH dehydrogenase (Complex I) which catalyzes electron transfer from NADH through the respiratory chain, using ubiquinone as an electron acceptor. Essential for the catalytic activity and assembly of complex I.</text>
</comment>
<feature type="transmembrane region" description="Helical" evidence="7">
    <location>
        <begin position="364"/>
        <end position="387"/>
    </location>
</feature>
<dbReference type="GO" id="GO:0048039">
    <property type="term" value="F:ubiquinone binding"/>
    <property type="evidence" value="ECO:0007669"/>
    <property type="project" value="TreeGrafter"/>
</dbReference>
<comment type="subcellular location">
    <subcellularLocation>
        <location evidence="2">Membrane</location>
        <topology evidence="2">Multi-pass membrane protein</topology>
    </subcellularLocation>
    <subcellularLocation>
        <location evidence="7">Mitochondrion membrane</location>
        <topology evidence="7">Multi-pass membrane protein</topology>
    </subcellularLocation>
</comment>
<feature type="transmembrane region" description="Helical" evidence="7">
    <location>
        <begin position="240"/>
        <end position="261"/>
    </location>
</feature>
<protein>
    <recommendedName>
        <fullName evidence="7">NADH-ubiquinone oxidoreductase chain 4</fullName>
        <ecNumber evidence="7">7.1.1.2</ecNumber>
    </recommendedName>
</protein>